<proteinExistence type="predicted"/>
<keyword evidence="1" id="KW-1188">Viral release from host cell</keyword>
<feature type="region of interest" description="Disordered" evidence="3">
    <location>
        <begin position="1158"/>
        <end position="1249"/>
    </location>
</feature>
<name>A0A843YXR6_LEUME</name>
<accession>A0A843YXR6</accession>
<dbReference type="NCBIfam" id="TIGR01760">
    <property type="entry name" value="tape_meas_TP901"/>
    <property type="match status" value="2"/>
</dbReference>
<gene>
    <name evidence="5" type="ORF">GFV13_08170</name>
</gene>
<feature type="compositionally biased region" description="Basic and acidic residues" evidence="3">
    <location>
        <begin position="1158"/>
        <end position="1175"/>
    </location>
</feature>
<feature type="domain" description="Phage tail tape measure protein" evidence="4">
    <location>
        <begin position="325"/>
        <end position="540"/>
    </location>
</feature>
<evidence type="ECO:0000256" key="1">
    <source>
        <dbReference type="ARBA" id="ARBA00022612"/>
    </source>
</evidence>
<dbReference type="PANTHER" id="PTHR37813:SF1">
    <property type="entry name" value="FELS-2 PROPHAGE PROTEIN"/>
    <property type="match status" value="1"/>
</dbReference>
<feature type="compositionally biased region" description="Basic and acidic residues" evidence="3">
    <location>
        <begin position="1189"/>
        <end position="1229"/>
    </location>
</feature>
<sequence length="1738" mass="185153">MVERIQAEMATSIALDTLKATNSLRGLNDAVTSVKNAWKAQEAAAKSSGDYLKASQERYNGLSREMEAQKNKITELQQRQKGLDTSTKEGAESFLKYERNIQQANQKLASLESQQQRAKSSMEYQTSGLAKLQQEYKQMNQVSDSYVNRLKAEHNTRAANITSANNMKASLSNLSQQYVKQSEELKRIEHASGSASDAYKRQAVRVNETATNVANMKNELKLTQAEVNRANPYGLSKYASGANGAYRAAEKMGNGFQKAGQKIKDMAYSSSIAIVGIGAVSIKGAQLATNLQDTFVKVNNIATTGGEKQAEVTKNLSQMQKDGAKYSVQYGKSQQAIAEGYLELEKRGYTSTAALKAMKSELQASVASGDDFNDVLTVTSQVVDAYGMRTNNAAKMTKNTKEVVNQLAYAADMTATDFHDLGKGMEYVGDSSHAAGFKLSETASAMGILSNHGLEADKAGTGLRKVINSITGALSDQEAAQKGSASSIDSLNEKIADHQKKIADYQAAEKAGTKSSKSAASAIKTQQEAIEKLNGKIQAIKSGGTNDMLSKLGISRSQLVDSNGNLRDLTTIMGIINEKTKNMGTAQKNSVFNSLFGTTGQNAGVILAQNNKELGELNEKVKKSADGQGYVADLAKKNMKSVKAELQQFSQAGQAVMIMIGKQMLPVISEAAVKMAKAFNSKEGQDGLKKIAEGVAWVGDKLVGLVEYIGTHTGQIKAFAEVFAGIWAFKKISDTIGWIKTAIGTYKELNGVLKTTAALNTAANATGSVGGKAGAATTMVETAATTRAAGAGGGLATLSTGAKFASVASKVVSGLGIALTAADVGGSIATAISSKKSSDKISAASKGAGAVIGGGIGAILGSVIPGAGTLAGGAIGSAIGDSLGSTKTAQSITKKLNKALKKAFSDNKITIKAPKVDAKDAYSDLNKASKKYYSEKQKQDLQDIKLLKKNGYLTEQEYQDRLKTIKEEGKKANSVEKLSQSDRTALTKYYSQQRQKLETSYNKTKQKDSNKWDSIIAKDAAKYGENSLQVQKDYKKKEQALAKDDQAKKKAVNKLTVKNATETTVEEAKLHTTLTGKIKLSNNEQVKLMDKLTKDKGRLTNKQLQDITSKSREEYNNVKKYADKKLDAAQKAADEQLKKVTKAADKQRDNVVNAAKNQYKDAKKAADKQRDDTIKASENQFKGNSQWAKDQRKSVRDSANKQHDDTVNAAKDQRNKTVDSANKQHDDIVGKATSQRNKTSNAATQQRNEVVDKAYKQKDSVLDAAGKQGNGVVNKAVLQANGSMEAASKQAKGTHSIWKGLGDFFNGLVKGFGIKSVDVKSGGDFGYKPATMQAFATGSRGVSGGKALVGEAGIEARYSPYSGKVDFLGTNGAQVVNLNPGDKILNANDTAKLFQGGLGKTLPGYAKGTSSIESFLSSMTKGASDIWDDVSDATSEAMEKLTNPVKTLTDMASKIFDVNKLEVGDTGHNSSSGMVKTSIEDGFGKMLSKLKSGFESSGNAGGGKGAPSGAGVTRWRSQVVDALKANGLSTSSSMVDKVLRQIQTESGGNEKAVQGNIGDVNNASGDLAKGLMQVISATFNAYKFPGHNNPFNGYDSLLAGLNYAKHTYGNDLSFLGNGHGYANGTITNTPHLANIAEGGMTEAVIPWDLSKKSRAMELLGETVTHFAQNTPTNSNVSNQSVSNDNSDVINQLKQAVELLTQLVRGQGNPVPVNVALDKNELYRQQAQDGNIRGYQSLA</sequence>
<dbReference type="EMBL" id="WIPA01000013">
    <property type="protein sequence ID" value="MQR27236.1"/>
    <property type="molecule type" value="Genomic_DNA"/>
</dbReference>
<evidence type="ECO:0000313" key="5">
    <source>
        <dbReference type="EMBL" id="MQR27236.1"/>
    </source>
</evidence>
<feature type="compositionally biased region" description="Polar residues" evidence="3">
    <location>
        <begin position="1232"/>
        <end position="1248"/>
    </location>
</feature>
<dbReference type="RefSeq" id="WP_153245418.1">
    <property type="nucleotide sequence ID" value="NZ_WIPA01000013.1"/>
</dbReference>
<evidence type="ECO:0000256" key="2">
    <source>
        <dbReference type="SAM" id="Coils"/>
    </source>
</evidence>
<protein>
    <submittedName>
        <fullName evidence="5">Phage tail tape measure protein</fullName>
    </submittedName>
</protein>
<dbReference type="Proteomes" id="UP000469952">
    <property type="component" value="Unassembled WGS sequence"/>
</dbReference>
<evidence type="ECO:0000313" key="6">
    <source>
        <dbReference type="Proteomes" id="UP000469952"/>
    </source>
</evidence>
<evidence type="ECO:0000256" key="3">
    <source>
        <dbReference type="SAM" id="MobiDB-lite"/>
    </source>
</evidence>
<dbReference type="PANTHER" id="PTHR37813">
    <property type="entry name" value="FELS-2 PROPHAGE PROTEIN"/>
    <property type="match status" value="1"/>
</dbReference>
<dbReference type="CDD" id="cd13402">
    <property type="entry name" value="LT_TF-like"/>
    <property type="match status" value="1"/>
</dbReference>
<dbReference type="InterPro" id="IPR023346">
    <property type="entry name" value="Lysozyme-like_dom_sf"/>
</dbReference>
<dbReference type="SUPFAM" id="SSF53955">
    <property type="entry name" value="Lysozyme-like"/>
    <property type="match status" value="1"/>
</dbReference>
<comment type="caution">
    <text evidence="5">The sequence shown here is derived from an EMBL/GenBank/DDBJ whole genome shotgun (WGS) entry which is preliminary data.</text>
</comment>
<dbReference type="InterPro" id="IPR010090">
    <property type="entry name" value="Phage_tape_meas"/>
</dbReference>
<dbReference type="Pfam" id="PF10145">
    <property type="entry name" value="PhageMin_Tail"/>
    <property type="match status" value="1"/>
</dbReference>
<evidence type="ECO:0000259" key="4">
    <source>
        <dbReference type="Pfam" id="PF10145"/>
    </source>
</evidence>
<keyword evidence="2" id="KW-0175">Coiled coil</keyword>
<reference evidence="5 6" key="1">
    <citation type="submission" date="2019-10" db="EMBL/GenBank/DDBJ databases">
        <title>WGS of Leuconostoc mesenteroides.</title>
        <authorList>
            <person name="Melo Bolivar J."/>
            <person name="Marino-Ramirez L."/>
            <person name="Villamil Diaz L.M."/>
        </authorList>
    </citation>
    <scope>NUCLEOTIDE SEQUENCE [LARGE SCALE GENOMIC DNA]</scope>
    <source>
        <strain evidence="5 6">M11</strain>
    </source>
</reference>
<feature type="compositionally biased region" description="Polar residues" evidence="3">
    <location>
        <begin position="1176"/>
        <end position="1188"/>
    </location>
</feature>
<feature type="coiled-coil region" evidence="2">
    <location>
        <begin position="52"/>
        <end position="226"/>
    </location>
</feature>
<organism evidence="5 6">
    <name type="scientific">Leuconostoc mesenteroides</name>
    <dbReference type="NCBI Taxonomy" id="1245"/>
    <lineage>
        <taxon>Bacteria</taxon>
        <taxon>Bacillati</taxon>
        <taxon>Bacillota</taxon>
        <taxon>Bacilli</taxon>
        <taxon>Lactobacillales</taxon>
        <taxon>Lactobacillaceae</taxon>
        <taxon>Leuconostoc</taxon>
    </lineage>
</organism>